<name>A0AAD5BS16_AMBAR</name>
<protein>
    <recommendedName>
        <fullName evidence="11">Phytocyanin domain-containing protein</fullName>
    </recommendedName>
</protein>
<dbReference type="PROSITE" id="PS51485">
    <property type="entry name" value="PHYTOCYANIN"/>
    <property type="match status" value="1"/>
</dbReference>
<evidence type="ECO:0000256" key="2">
    <source>
        <dbReference type="ARBA" id="ARBA00022622"/>
    </source>
</evidence>
<dbReference type="GO" id="GO:0098552">
    <property type="term" value="C:side of membrane"/>
    <property type="evidence" value="ECO:0007669"/>
    <property type="project" value="UniProtKB-KW"/>
</dbReference>
<keyword evidence="5" id="KW-1015">Disulfide bond</keyword>
<comment type="caution">
    <text evidence="12">The sequence shown here is derived from an EMBL/GenBank/DDBJ whole genome shotgun (WGS) entry which is preliminary data.</text>
</comment>
<proteinExistence type="inferred from homology"/>
<evidence type="ECO:0000256" key="5">
    <source>
        <dbReference type="ARBA" id="ARBA00023157"/>
    </source>
</evidence>
<dbReference type="Pfam" id="PF02298">
    <property type="entry name" value="Cu_bind_like"/>
    <property type="match status" value="1"/>
</dbReference>
<dbReference type="InterPro" id="IPR008972">
    <property type="entry name" value="Cupredoxin"/>
</dbReference>
<dbReference type="Proteomes" id="UP001206925">
    <property type="component" value="Unassembled WGS sequence"/>
</dbReference>
<evidence type="ECO:0000256" key="8">
    <source>
        <dbReference type="ARBA" id="ARBA00035011"/>
    </source>
</evidence>
<keyword evidence="6" id="KW-0325">Glycoprotein</keyword>
<evidence type="ECO:0000256" key="1">
    <source>
        <dbReference type="ARBA" id="ARBA00004609"/>
    </source>
</evidence>
<accession>A0AAD5BS16</accession>
<keyword evidence="9" id="KW-1133">Transmembrane helix</keyword>
<dbReference type="SUPFAM" id="SSF49503">
    <property type="entry name" value="Cupredoxins"/>
    <property type="match status" value="1"/>
</dbReference>
<dbReference type="Gene3D" id="2.60.40.420">
    <property type="entry name" value="Cupredoxins - blue copper proteins"/>
    <property type="match status" value="1"/>
</dbReference>
<keyword evidence="3 10" id="KW-0732">Signal</keyword>
<comment type="subcellular location">
    <subcellularLocation>
        <location evidence="1">Cell membrane</location>
        <topology evidence="1">Lipid-anchor</topology>
        <topology evidence="1">GPI-anchor</topology>
    </subcellularLocation>
</comment>
<dbReference type="PANTHER" id="PTHR33021">
    <property type="entry name" value="BLUE COPPER PROTEIN"/>
    <property type="match status" value="1"/>
</dbReference>
<keyword evidence="9" id="KW-0812">Transmembrane</keyword>
<dbReference type="InterPro" id="IPR003245">
    <property type="entry name" value="Phytocyanin_dom"/>
</dbReference>
<gene>
    <name evidence="12" type="ORF">M8C21_001040</name>
</gene>
<evidence type="ECO:0000256" key="9">
    <source>
        <dbReference type="SAM" id="Phobius"/>
    </source>
</evidence>
<evidence type="ECO:0000313" key="12">
    <source>
        <dbReference type="EMBL" id="KAI7728522.1"/>
    </source>
</evidence>
<evidence type="ECO:0000256" key="10">
    <source>
        <dbReference type="SAM" id="SignalP"/>
    </source>
</evidence>
<dbReference type="InterPro" id="IPR039391">
    <property type="entry name" value="Phytocyanin-like"/>
</dbReference>
<feature type="signal peptide" evidence="10">
    <location>
        <begin position="1"/>
        <end position="27"/>
    </location>
</feature>
<reference evidence="12" key="1">
    <citation type="submission" date="2022-06" db="EMBL/GenBank/DDBJ databases">
        <title>Uncovering the hologenomic basis of an extraordinary plant invasion.</title>
        <authorList>
            <person name="Bieker V.C."/>
            <person name="Martin M.D."/>
            <person name="Gilbert T."/>
            <person name="Hodgins K."/>
            <person name="Battlay P."/>
            <person name="Petersen B."/>
            <person name="Wilson J."/>
        </authorList>
    </citation>
    <scope>NUCLEOTIDE SEQUENCE</scope>
    <source>
        <strain evidence="12">AA19_3_7</strain>
        <tissue evidence="12">Leaf</tissue>
    </source>
</reference>
<dbReference type="EMBL" id="JAMZMK010011193">
    <property type="protein sequence ID" value="KAI7728522.1"/>
    <property type="molecule type" value="Genomic_DNA"/>
</dbReference>
<sequence length="198" mass="22284">MGLSRLFLLRFITCLVLFSMKFDTHEATQFFVGGKENSWRAPTSPNMLNEWAKRERFMVGDELVFKYDSKTDSVLEVEEGDYNTCNTTKPIKEHHDGNTTINMVQPGEFFFISGAIGHCDKGKKLEVKVSPAPSLANSKFAFWPWYYITSTQPLIPDDSDNEGSLDSGAVGTNAMVFGVPIMVMAIGFICFMNFVFKL</sequence>
<dbReference type="GO" id="GO:0005886">
    <property type="term" value="C:plasma membrane"/>
    <property type="evidence" value="ECO:0007669"/>
    <property type="project" value="UniProtKB-SubCell"/>
</dbReference>
<evidence type="ECO:0000256" key="7">
    <source>
        <dbReference type="ARBA" id="ARBA00023288"/>
    </source>
</evidence>
<keyword evidence="13" id="KW-1185">Reference proteome</keyword>
<feature type="domain" description="Phytocyanin" evidence="11">
    <location>
        <begin position="28"/>
        <end position="131"/>
    </location>
</feature>
<keyword evidence="2" id="KW-0336">GPI-anchor</keyword>
<evidence type="ECO:0000313" key="13">
    <source>
        <dbReference type="Proteomes" id="UP001206925"/>
    </source>
</evidence>
<evidence type="ECO:0000259" key="11">
    <source>
        <dbReference type="PROSITE" id="PS51485"/>
    </source>
</evidence>
<dbReference type="AlphaFoldDB" id="A0AAD5BS16"/>
<feature type="chain" id="PRO_5041974060" description="Phytocyanin domain-containing protein" evidence="10">
    <location>
        <begin position="28"/>
        <end position="198"/>
    </location>
</feature>
<feature type="transmembrane region" description="Helical" evidence="9">
    <location>
        <begin position="174"/>
        <end position="196"/>
    </location>
</feature>
<evidence type="ECO:0000256" key="3">
    <source>
        <dbReference type="ARBA" id="ARBA00022729"/>
    </source>
</evidence>
<keyword evidence="7" id="KW-0449">Lipoprotein</keyword>
<comment type="similarity">
    <text evidence="8">Belongs to the early nodulin-like (ENODL) family.</text>
</comment>
<dbReference type="FunFam" id="2.60.40.420:FF:000010">
    <property type="entry name" value="Early nodulin-like protein 1"/>
    <property type="match status" value="1"/>
</dbReference>
<evidence type="ECO:0000256" key="4">
    <source>
        <dbReference type="ARBA" id="ARBA00023136"/>
    </source>
</evidence>
<dbReference type="GO" id="GO:0009055">
    <property type="term" value="F:electron transfer activity"/>
    <property type="evidence" value="ECO:0007669"/>
    <property type="project" value="InterPro"/>
</dbReference>
<organism evidence="12 13">
    <name type="scientific">Ambrosia artemisiifolia</name>
    <name type="common">Common ragweed</name>
    <dbReference type="NCBI Taxonomy" id="4212"/>
    <lineage>
        <taxon>Eukaryota</taxon>
        <taxon>Viridiplantae</taxon>
        <taxon>Streptophyta</taxon>
        <taxon>Embryophyta</taxon>
        <taxon>Tracheophyta</taxon>
        <taxon>Spermatophyta</taxon>
        <taxon>Magnoliopsida</taxon>
        <taxon>eudicotyledons</taxon>
        <taxon>Gunneridae</taxon>
        <taxon>Pentapetalae</taxon>
        <taxon>asterids</taxon>
        <taxon>campanulids</taxon>
        <taxon>Asterales</taxon>
        <taxon>Asteraceae</taxon>
        <taxon>Asteroideae</taxon>
        <taxon>Heliantheae alliance</taxon>
        <taxon>Heliantheae</taxon>
        <taxon>Ambrosia</taxon>
    </lineage>
</organism>
<keyword evidence="4 9" id="KW-0472">Membrane</keyword>
<dbReference type="PANTHER" id="PTHR33021:SF505">
    <property type="entry name" value="EARLY NODULIN-LIKE PROTEIN 1"/>
    <property type="match status" value="1"/>
</dbReference>
<evidence type="ECO:0000256" key="6">
    <source>
        <dbReference type="ARBA" id="ARBA00023180"/>
    </source>
</evidence>